<dbReference type="SUPFAM" id="SSF50978">
    <property type="entry name" value="WD40 repeat-like"/>
    <property type="match status" value="2"/>
</dbReference>
<name>A0A286UK95_9AGAM</name>
<keyword evidence="6" id="KW-1185">Reference proteome</keyword>
<feature type="repeat" description="WD" evidence="3">
    <location>
        <begin position="1044"/>
        <end position="1078"/>
    </location>
</feature>
<dbReference type="EMBL" id="NBII01000004">
    <property type="protein sequence ID" value="PAV19949.1"/>
    <property type="molecule type" value="Genomic_DNA"/>
</dbReference>
<dbReference type="SUPFAM" id="SSF52540">
    <property type="entry name" value="P-loop containing nucleoside triphosphate hydrolases"/>
    <property type="match status" value="1"/>
</dbReference>
<dbReference type="InParanoid" id="A0A286UK95"/>
<keyword evidence="2" id="KW-0677">Repeat</keyword>
<feature type="repeat" description="WD" evidence="3">
    <location>
        <begin position="1080"/>
        <end position="1121"/>
    </location>
</feature>
<dbReference type="CDD" id="cd00200">
    <property type="entry name" value="WD40"/>
    <property type="match status" value="1"/>
</dbReference>
<feature type="domain" description="Nephrocystin 3-like N-terminal" evidence="4">
    <location>
        <begin position="98"/>
        <end position="252"/>
    </location>
</feature>
<dbReference type="SMART" id="SM00320">
    <property type="entry name" value="WD40"/>
    <property type="match status" value="14"/>
</dbReference>
<feature type="repeat" description="WD" evidence="3">
    <location>
        <begin position="757"/>
        <end position="789"/>
    </location>
</feature>
<dbReference type="InterPro" id="IPR027417">
    <property type="entry name" value="P-loop_NTPase"/>
</dbReference>
<dbReference type="InterPro" id="IPR001680">
    <property type="entry name" value="WD40_rpt"/>
</dbReference>
<dbReference type="PANTHER" id="PTHR19848">
    <property type="entry name" value="WD40 REPEAT PROTEIN"/>
    <property type="match status" value="1"/>
</dbReference>
<dbReference type="STRING" id="2282107.A0A286UK95"/>
<dbReference type="InterPro" id="IPR056884">
    <property type="entry name" value="NPHP3-like_N"/>
</dbReference>
<organism evidence="5 6">
    <name type="scientific">Pyrrhoderma noxium</name>
    <dbReference type="NCBI Taxonomy" id="2282107"/>
    <lineage>
        <taxon>Eukaryota</taxon>
        <taxon>Fungi</taxon>
        <taxon>Dikarya</taxon>
        <taxon>Basidiomycota</taxon>
        <taxon>Agaricomycotina</taxon>
        <taxon>Agaricomycetes</taxon>
        <taxon>Hymenochaetales</taxon>
        <taxon>Hymenochaetaceae</taxon>
        <taxon>Pyrrhoderma</taxon>
    </lineage>
</organism>
<evidence type="ECO:0000313" key="6">
    <source>
        <dbReference type="Proteomes" id="UP000217199"/>
    </source>
</evidence>
<feature type="repeat" description="WD" evidence="3">
    <location>
        <begin position="1165"/>
        <end position="1206"/>
    </location>
</feature>
<keyword evidence="1 3" id="KW-0853">WD repeat</keyword>
<feature type="repeat" description="WD" evidence="3">
    <location>
        <begin position="1208"/>
        <end position="1240"/>
    </location>
</feature>
<feature type="repeat" description="WD" evidence="3">
    <location>
        <begin position="955"/>
        <end position="996"/>
    </location>
</feature>
<dbReference type="InterPro" id="IPR036322">
    <property type="entry name" value="WD40_repeat_dom_sf"/>
</dbReference>
<dbReference type="Gene3D" id="3.40.50.300">
    <property type="entry name" value="P-loop containing nucleotide triphosphate hydrolases"/>
    <property type="match status" value="1"/>
</dbReference>
<feature type="repeat" description="WD" evidence="3">
    <location>
        <begin position="791"/>
        <end position="832"/>
    </location>
</feature>
<dbReference type="Proteomes" id="UP000217199">
    <property type="component" value="Unassembled WGS sequence"/>
</dbReference>
<reference evidence="5 6" key="1">
    <citation type="journal article" date="2017" name="Mol. Ecol.">
        <title>Comparative and population genomic landscape of Phellinus noxius: A hypervariable fungus causing root rot in trees.</title>
        <authorList>
            <person name="Chung C.L."/>
            <person name="Lee T.J."/>
            <person name="Akiba M."/>
            <person name="Lee H.H."/>
            <person name="Kuo T.H."/>
            <person name="Liu D."/>
            <person name="Ke H.M."/>
            <person name="Yokoi T."/>
            <person name="Roa M.B."/>
            <person name="Lu M.J."/>
            <person name="Chang Y.Y."/>
            <person name="Ann P.J."/>
            <person name="Tsai J.N."/>
            <person name="Chen C.Y."/>
            <person name="Tzean S.S."/>
            <person name="Ota Y."/>
            <person name="Hattori T."/>
            <person name="Sahashi N."/>
            <person name="Liou R.F."/>
            <person name="Kikuchi T."/>
            <person name="Tsai I.J."/>
        </authorList>
    </citation>
    <scope>NUCLEOTIDE SEQUENCE [LARGE SCALE GENOMIC DNA]</scope>
    <source>
        <strain evidence="5 6">FFPRI411160</strain>
    </source>
</reference>
<sequence>MSGSNATTEFDTFNDVRGNQYNASLNQTFQGPTAIYTNVTGNLVQTMNTESNAICDQVATAQDNLIGRLKIRLNSVNPLGDSRPQCLKGTRKETLRDIYDWVNANRLPNVLLLIGGMGMGKSTIATTVAETHRGKGQLGCYLFFTREKSNPSIVLPTIAYRLALYSTHVAEAIEKQLKDVGELSSATLRSKPEFLLRRPLSEAAAKISSPVLIVLDAIDECGNHETRRSLLEVLRDGLPTLPPNFRFLITTRPKNDFSRNPSPKFQVIKLDEKSKESKSNVFMYIKHEFEQMKLEGELLVPDNWPWDTSIRILADKADGLFIWAATAVKFVKEEGCYSFGRFENLVKNAKFLNLSELYKTVLEEAVPREKESKVVFRSVFSLIFFSKSPLSDRDINGILDLGGTTTSTLLSRFRSLITYEENKPIKIHHSSFYNYLVSCKGCDWYIDEKVEKEKIVRVCFDQMKKLLRYNMCHLKSSAVFNANISNLDERLKENIPPSLRYICCNWAYHLRDVPYSQEICDKVRLFARNHLLFWFEVLSLTGKFNDRAGTALLSAIAWVGKKDPDLVSLLRDGYLLASIFSEPISKSVRHIYTSLLPLTDVMFKESLLLERYSGLTNANFKIQPVGQRFYRPCIRVIEEGDRETSFLSFTNDGTRIISGRKDGSIHIRDSTCGKLIISPLEHTTKSKILSVVITSNPRYIISVTELRYVGKWDMLTGCLVWEKRMIEKRADREDVIMRTEDDWSETKGNPMGIWSYSAAFSPNGKFIAFGSYEGEVEVWGVETGRRYRIPTKQHFMTVTSLSFSPDAKYLVSGSEDTKINVWDINKGKVEELGQHSESIRTIQFSPSGKSILSGSLDRTIRVWNVSTKEMLFAITCHDAVEVAIFSPDGSHILAGGREWMSMWNIERRVVLSKTFPVDDCISRIAFTPDNSRFVSDGPSGIIQIWDASKDGITTRSFQQRNINSISVSPDSKRIASGSYDGTIYLWDVESGRAVSKLVYGRSIDSISYSPNDQNLIAFGCSEYKTVNLWNVTNVSSVEIGNHYISTVVFSPDGKYIASGSFDNTICIWDIENRKLAVGPLNGHTDSVNSVAYSGDGKRLVSGSRDKTVRIWNSENGQLISTFEGHYSAVKTVAYSNDGLRIVSGSGDTTIIIWDSQSDGTVISRITAHERTVNSVCFSLSGNRILSGSSDGTIGIWDATSGKPLSRPILGHGGVINSVALFPNGRHFVTSSRDGAIRIWESGNVCNDMSWDLRDDNWIVGNCGELLMWLPNDLRAQLCVRRCSSMLNLPSYFKLLPPLPSP</sequence>
<dbReference type="InterPro" id="IPR015943">
    <property type="entry name" value="WD40/YVTN_repeat-like_dom_sf"/>
</dbReference>
<dbReference type="SUPFAM" id="SSF50998">
    <property type="entry name" value="Quinoprotein alcohol dehydrogenase-like"/>
    <property type="match status" value="1"/>
</dbReference>
<evidence type="ECO:0000256" key="2">
    <source>
        <dbReference type="ARBA" id="ARBA00022737"/>
    </source>
</evidence>
<proteinExistence type="predicted"/>
<dbReference type="Pfam" id="PF24883">
    <property type="entry name" value="NPHP3_N"/>
    <property type="match status" value="1"/>
</dbReference>
<dbReference type="PRINTS" id="PR00320">
    <property type="entry name" value="GPROTEINBRPT"/>
</dbReference>
<accession>A0A286UK95</accession>
<dbReference type="PROSITE" id="PS00678">
    <property type="entry name" value="WD_REPEATS_1"/>
    <property type="match status" value="6"/>
</dbReference>
<dbReference type="InterPro" id="IPR011047">
    <property type="entry name" value="Quinoprotein_ADH-like_sf"/>
</dbReference>
<protein>
    <submittedName>
        <fullName evidence="5">Nucleotide-binding-oligomerization-domain like receptor</fullName>
    </submittedName>
</protein>
<feature type="repeat" description="WD" evidence="3">
    <location>
        <begin position="921"/>
        <end position="955"/>
    </location>
</feature>
<evidence type="ECO:0000313" key="5">
    <source>
        <dbReference type="EMBL" id="PAV19949.1"/>
    </source>
</evidence>
<comment type="caution">
    <text evidence="5">The sequence shown here is derived from an EMBL/GenBank/DDBJ whole genome shotgun (WGS) entry which is preliminary data.</text>
</comment>
<evidence type="ECO:0000256" key="3">
    <source>
        <dbReference type="PROSITE-ProRule" id="PRU00221"/>
    </source>
</evidence>
<evidence type="ECO:0000256" key="1">
    <source>
        <dbReference type="ARBA" id="ARBA00022574"/>
    </source>
</evidence>
<keyword evidence="5" id="KW-0675">Receptor</keyword>
<gene>
    <name evidence="5" type="ORF">PNOK_0488300</name>
</gene>
<feature type="repeat" description="WD" evidence="3">
    <location>
        <begin position="1122"/>
        <end position="1163"/>
    </location>
</feature>
<feature type="repeat" description="WD" evidence="3">
    <location>
        <begin position="832"/>
        <end position="873"/>
    </location>
</feature>
<dbReference type="Pfam" id="PF00400">
    <property type="entry name" value="WD40"/>
    <property type="match status" value="8"/>
</dbReference>
<dbReference type="PROSITE" id="PS50082">
    <property type="entry name" value="WD_REPEATS_2"/>
    <property type="match status" value="10"/>
</dbReference>
<dbReference type="Gene3D" id="2.130.10.10">
    <property type="entry name" value="YVTN repeat-like/Quinoprotein amine dehydrogenase"/>
    <property type="match status" value="5"/>
</dbReference>
<evidence type="ECO:0000259" key="4">
    <source>
        <dbReference type="Pfam" id="PF24883"/>
    </source>
</evidence>
<dbReference type="PROSITE" id="PS50294">
    <property type="entry name" value="WD_REPEATS_REGION"/>
    <property type="match status" value="8"/>
</dbReference>
<dbReference type="PANTHER" id="PTHR19848:SF8">
    <property type="entry name" value="F-BOX AND WD REPEAT DOMAIN CONTAINING 7"/>
    <property type="match status" value="1"/>
</dbReference>
<dbReference type="InterPro" id="IPR019775">
    <property type="entry name" value="WD40_repeat_CS"/>
</dbReference>
<dbReference type="InterPro" id="IPR020472">
    <property type="entry name" value="WD40_PAC1"/>
</dbReference>